<dbReference type="Proteomes" id="UP001589773">
    <property type="component" value="Unassembled WGS sequence"/>
</dbReference>
<dbReference type="RefSeq" id="WP_379679680.1">
    <property type="nucleotide sequence ID" value="NZ_JBHLWP010000012.1"/>
</dbReference>
<gene>
    <name evidence="2" type="ORF">ACFFJK_13040</name>
</gene>
<name>A0ABV6FH10_9BURK</name>
<protein>
    <submittedName>
        <fullName evidence="2">Uncharacterized protein</fullName>
    </submittedName>
</protein>
<sequence>MISAIVVPIFMILFGIPNKIIDAKHRKRGAYQPGHEWSYYAKLSKEGNWEGRFVMWSGYLAIAVILAVIAEMFYVLSR</sequence>
<dbReference type="EMBL" id="JBHLWP010000012">
    <property type="protein sequence ID" value="MFC0252817.1"/>
    <property type="molecule type" value="Genomic_DNA"/>
</dbReference>
<reference evidence="2 3" key="1">
    <citation type="submission" date="2024-09" db="EMBL/GenBank/DDBJ databases">
        <authorList>
            <person name="Sun Q."/>
            <person name="Mori K."/>
        </authorList>
    </citation>
    <scope>NUCLEOTIDE SEQUENCE [LARGE SCALE GENOMIC DNA]</scope>
    <source>
        <strain evidence="2 3">CCM 7792</strain>
    </source>
</reference>
<evidence type="ECO:0000313" key="2">
    <source>
        <dbReference type="EMBL" id="MFC0252817.1"/>
    </source>
</evidence>
<accession>A0ABV6FH10</accession>
<comment type="caution">
    <text evidence="2">The sequence shown here is derived from an EMBL/GenBank/DDBJ whole genome shotgun (WGS) entry which is preliminary data.</text>
</comment>
<organism evidence="2 3">
    <name type="scientific">Massilia consociata</name>
    <dbReference type="NCBI Taxonomy" id="760117"/>
    <lineage>
        <taxon>Bacteria</taxon>
        <taxon>Pseudomonadati</taxon>
        <taxon>Pseudomonadota</taxon>
        <taxon>Betaproteobacteria</taxon>
        <taxon>Burkholderiales</taxon>
        <taxon>Oxalobacteraceae</taxon>
        <taxon>Telluria group</taxon>
        <taxon>Massilia</taxon>
    </lineage>
</organism>
<feature type="transmembrane region" description="Helical" evidence="1">
    <location>
        <begin position="53"/>
        <end position="76"/>
    </location>
</feature>
<evidence type="ECO:0000256" key="1">
    <source>
        <dbReference type="SAM" id="Phobius"/>
    </source>
</evidence>
<keyword evidence="1" id="KW-1133">Transmembrane helix</keyword>
<evidence type="ECO:0000313" key="3">
    <source>
        <dbReference type="Proteomes" id="UP001589773"/>
    </source>
</evidence>
<proteinExistence type="predicted"/>
<keyword evidence="3" id="KW-1185">Reference proteome</keyword>
<keyword evidence="1" id="KW-0472">Membrane</keyword>
<keyword evidence="1" id="KW-0812">Transmembrane</keyword>